<dbReference type="EMBL" id="JACGWZ010000008">
    <property type="protein sequence ID" value="MBA8827598.1"/>
    <property type="molecule type" value="Genomic_DNA"/>
</dbReference>
<evidence type="ECO:0000313" key="2">
    <source>
        <dbReference type="Proteomes" id="UP000569329"/>
    </source>
</evidence>
<proteinExistence type="predicted"/>
<name>A0A839E9T0_9PSEU</name>
<organism evidence="1 2">
    <name type="scientific">Halosaccharopolyspora lacisalsi</name>
    <dbReference type="NCBI Taxonomy" id="1000566"/>
    <lineage>
        <taxon>Bacteria</taxon>
        <taxon>Bacillati</taxon>
        <taxon>Actinomycetota</taxon>
        <taxon>Actinomycetes</taxon>
        <taxon>Pseudonocardiales</taxon>
        <taxon>Pseudonocardiaceae</taxon>
        <taxon>Halosaccharopolyspora</taxon>
    </lineage>
</organism>
<reference evidence="1 2" key="1">
    <citation type="submission" date="2020-07" db="EMBL/GenBank/DDBJ databases">
        <title>Sequencing the genomes of 1000 actinobacteria strains.</title>
        <authorList>
            <person name="Klenk H.-P."/>
        </authorList>
    </citation>
    <scope>NUCLEOTIDE SEQUENCE [LARGE SCALE GENOMIC DNA]</scope>
    <source>
        <strain evidence="1 2">DSM 45975</strain>
    </source>
</reference>
<dbReference type="AlphaFoldDB" id="A0A839E9T0"/>
<gene>
    <name evidence="1" type="ORF">FHX42_004994</name>
</gene>
<sequence>MRVMPVSAREVAIAEAKTATSVGW</sequence>
<protein>
    <submittedName>
        <fullName evidence="1">Uncharacterized protein</fullName>
    </submittedName>
</protein>
<keyword evidence="2" id="KW-1185">Reference proteome</keyword>
<comment type="caution">
    <text evidence="1">The sequence shown here is derived from an EMBL/GenBank/DDBJ whole genome shotgun (WGS) entry which is preliminary data.</text>
</comment>
<evidence type="ECO:0000313" key="1">
    <source>
        <dbReference type="EMBL" id="MBA8827598.1"/>
    </source>
</evidence>
<dbReference type="Proteomes" id="UP000569329">
    <property type="component" value="Unassembled WGS sequence"/>
</dbReference>
<accession>A0A839E9T0</accession>